<accession>A0A150I137</accession>
<dbReference type="InterPro" id="IPR039437">
    <property type="entry name" value="FrzH/put_lumazine-bd"/>
</dbReference>
<organism evidence="1 2">
    <name type="scientific">Acinetobacter venetianus</name>
    <dbReference type="NCBI Taxonomy" id="52133"/>
    <lineage>
        <taxon>Bacteria</taxon>
        <taxon>Pseudomonadati</taxon>
        <taxon>Pseudomonadota</taxon>
        <taxon>Gammaproteobacteria</taxon>
        <taxon>Moraxellales</taxon>
        <taxon>Moraxellaceae</taxon>
        <taxon>Acinetobacter</taxon>
    </lineage>
</organism>
<reference evidence="1 2" key="1">
    <citation type="journal article" date="2016" name="Sci. Rep.">
        <title>Genomic and phenotypic characterization of the species Acinetobacter venetianus.</title>
        <authorList>
            <person name="Fondi M."/>
            <person name="Maida I."/>
            <person name="Perrin E."/>
            <person name="Orlandini V."/>
            <person name="La Torre L."/>
            <person name="Bosi E."/>
            <person name="Negroni A."/>
            <person name="Zanaroli G."/>
            <person name="Fava F."/>
            <person name="Decorosi F."/>
            <person name="Giovannetti L."/>
            <person name="Viti C."/>
            <person name="Vaneechoutte M."/>
            <person name="Dijkshoorn L."/>
            <person name="Fani R."/>
        </authorList>
    </citation>
    <scope>NUCLEOTIDE SEQUENCE [LARGE SCALE GENOMIC DNA]</scope>
    <source>
        <strain evidence="1 2">LUH13518</strain>
    </source>
</reference>
<evidence type="ECO:0000313" key="2">
    <source>
        <dbReference type="Proteomes" id="UP000075544"/>
    </source>
</evidence>
<dbReference type="Gene3D" id="3.10.450.50">
    <property type="match status" value="1"/>
</dbReference>
<proteinExistence type="predicted"/>
<sequence>MSQQAIVEIHSQLQKYFDALYFCDVSKLNDVFHPDAIYINATDEPILKLDMQTYFAMVSQRISPAFKHEARQDKIMSIHLLNDQLAVAHVECAISPKYFYDALTFVFDHGEWKIMAKVFQYQLQTG</sequence>
<dbReference type="AlphaFoldDB" id="A0A150I137"/>
<dbReference type="RefSeq" id="WP_061523588.1">
    <property type="nucleotide sequence ID" value="NZ_JRHX01000005.1"/>
</dbReference>
<evidence type="ECO:0000313" key="1">
    <source>
        <dbReference type="EMBL" id="KXZ73277.1"/>
    </source>
</evidence>
<dbReference type="Pfam" id="PF12893">
    <property type="entry name" value="Lumazine_bd_2"/>
    <property type="match status" value="1"/>
</dbReference>
<protein>
    <submittedName>
        <fullName evidence="1">Putative lumazine-binding protein</fullName>
    </submittedName>
</protein>
<dbReference type="SUPFAM" id="SSF54427">
    <property type="entry name" value="NTF2-like"/>
    <property type="match status" value="1"/>
</dbReference>
<name>A0A150I137_9GAMM</name>
<comment type="caution">
    <text evidence="1">The sequence shown here is derived from an EMBL/GenBank/DDBJ whole genome shotgun (WGS) entry which is preliminary data.</text>
</comment>
<gene>
    <name evidence="1" type="ORF">AVENLUH13518_00051</name>
</gene>
<dbReference type="PATRIC" id="fig|52133.19.peg.54"/>
<dbReference type="EMBL" id="JRHX01000005">
    <property type="protein sequence ID" value="KXZ73277.1"/>
    <property type="molecule type" value="Genomic_DNA"/>
</dbReference>
<dbReference type="Proteomes" id="UP000075544">
    <property type="component" value="Unassembled WGS sequence"/>
</dbReference>
<dbReference type="InterPro" id="IPR032710">
    <property type="entry name" value="NTF2-like_dom_sf"/>
</dbReference>